<dbReference type="InterPro" id="IPR001547">
    <property type="entry name" value="Glyco_hydro_5"/>
</dbReference>
<feature type="signal peptide" evidence="8">
    <location>
        <begin position="1"/>
        <end position="19"/>
    </location>
</feature>
<dbReference type="Gene3D" id="3.20.20.80">
    <property type="entry name" value="Glycosidases"/>
    <property type="match status" value="1"/>
</dbReference>
<proteinExistence type="inferred from homology"/>
<evidence type="ECO:0000256" key="6">
    <source>
        <dbReference type="ARBA" id="ARBA00023326"/>
    </source>
</evidence>
<evidence type="ECO:0000256" key="8">
    <source>
        <dbReference type="SAM" id="SignalP"/>
    </source>
</evidence>
<evidence type="ECO:0000256" key="2">
    <source>
        <dbReference type="ARBA" id="ARBA00022801"/>
    </source>
</evidence>
<dbReference type="PANTHER" id="PTHR31297">
    <property type="entry name" value="GLUCAN ENDO-1,6-BETA-GLUCOSIDASE B"/>
    <property type="match status" value="1"/>
</dbReference>
<comment type="caution">
    <text evidence="10">The sequence shown here is derived from an EMBL/GenBank/DDBJ whole genome shotgun (WGS) entry which is preliminary data.</text>
</comment>
<evidence type="ECO:0000313" key="10">
    <source>
        <dbReference type="EMBL" id="MBK3518214.1"/>
    </source>
</evidence>
<dbReference type="InterPro" id="IPR050386">
    <property type="entry name" value="Glycosyl_hydrolase_5"/>
</dbReference>
<dbReference type="EMBL" id="JAENRR010000029">
    <property type="protein sequence ID" value="MBK3518214.1"/>
    <property type="molecule type" value="Genomic_DNA"/>
</dbReference>
<evidence type="ECO:0000256" key="1">
    <source>
        <dbReference type="ARBA" id="ARBA00005641"/>
    </source>
</evidence>
<keyword evidence="8" id="KW-0732">Signal</keyword>
<dbReference type="SUPFAM" id="SSF51445">
    <property type="entry name" value="(Trans)glycosidases"/>
    <property type="match status" value="1"/>
</dbReference>
<evidence type="ECO:0000256" key="3">
    <source>
        <dbReference type="ARBA" id="ARBA00023001"/>
    </source>
</evidence>
<keyword evidence="6" id="KW-0624">Polysaccharide degradation</keyword>
<reference evidence="10 11" key="1">
    <citation type="submission" date="2021-01" db="EMBL/GenBank/DDBJ databases">
        <title>Carboxyliciviraga sp.nov., isolated from coastal sediments.</title>
        <authorList>
            <person name="Lu D."/>
            <person name="Zhang T."/>
        </authorList>
    </citation>
    <scope>NUCLEOTIDE SEQUENCE [LARGE SCALE GENOMIC DNA]</scope>
    <source>
        <strain evidence="10 11">N1Y132</strain>
    </source>
</reference>
<evidence type="ECO:0000256" key="5">
    <source>
        <dbReference type="ARBA" id="ARBA00023295"/>
    </source>
</evidence>
<name>A0ABS1HKL1_9BACT</name>
<dbReference type="PANTHER" id="PTHR31297:SF41">
    <property type="entry name" value="ENDOGLUCANASE, PUTATIVE (AFU_ORTHOLOGUE AFUA_5G01830)-RELATED"/>
    <property type="match status" value="1"/>
</dbReference>
<dbReference type="InterPro" id="IPR017853">
    <property type="entry name" value="GH"/>
</dbReference>
<dbReference type="PROSITE" id="PS00659">
    <property type="entry name" value="GLYCOSYL_HYDROL_F5"/>
    <property type="match status" value="1"/>
</dbReference>
<feature type="domain" description="Glycoside hydrolase family 5" evidence="9">
    <location>
        <begin position="58"/>
        <end position="330"/>
    </location>
</feature>
<feature type="chain" id="PRO_5046816214" evidence="8">
    <location>
        <begin position="20"/>
        <end position="358"/>
    </location>
</feature>
<evidence type="ECO:0000259" key="9">
    <source>
        <dbReference type="Pfam" id="PF00150"/>
    </source>
</evidence>
<accession>A0ABS1HKL1</accession>
<dbReference type="Proteomes" id="UP000605676">
    <property type="component" value="Unassembled WGS sequence"/>
</dbReference>
<evidence type="ECO:0000313" key="11">
    <source>
        <dbReference type="Proteomes" id="UP000605676"/>
    </source>
</evidence>
<keyword evidence="5 7" id="KW-0326">Glycosidase</keyword>
<dbReference type="GO" id="GO:0016787">
    <property type="term" value="F:hydrolase activity"/>
    <property type="evidence" value="ECO:0007669"/>
    <property type="project" value="UniProtKB-KW"/>
</dbReference>
<protein>
    <submittedName>
        <fullName evidence="10">Glycoside hydrolase family 5 protein</fullName>
    </submittedName>
</protein>
<dbReference type="RefSeq" id="WP_200465443.1">
    <property type="nucleotide sequence ID" value="NZ_JAENRR010000029.1"/>
</dbReference>
<evidence type="ECO:0000256" key="4">
    <source>
        <dbReference type="ARBA" id="ARBA00023277"/>
    </source>
</evidence>
<evidence type="ECO:0000256" key="7">
    <source>
        <dbReference type="RuleBase" id="RU361153"/>
    </source>
</evidence>
<dbReference type="Pfam" id="PF00150">
    <property type="entry name" value="Cellulase"/>
    <property type="match status" value="1"/>
</dbReference>
<comment type="similarity">
    <text evidence="1 7">Belongs to the glycosyl hydrolase 5 (cellulase A) family.</text>
</comment>
<keyword evidence="3" id="KW-0136">Cellulose degradation</keyword>
<keyword evidence="2 7" id="KW-0378">Hydrolase</keyword>
<keyword evidence="11" id="KW-1185">Reference proteome</keyword>
<dbReference type="InterPro" id="IPR018087">
    <property type="entry name" value="Glyco_hydro_5_CS"/>
</dbReference>
<sequence length="358" mass="41855">MKTLSLSLIITLSFLLSHAQENTLAGFEIQNNKHMQFVRDMGVGWNLGNTLDSKGKDETAWANPKATRELINVIKEKGFNTLRVPVTWQYHIGDGPEYQIEPAWLHRVEEVVNYGLDNDMYVIINIHHDEEWVIATYKECESVKKQLRLVWTQIAEYFKNYPEKLLFETLNEVRLKNTPEEWNGGSAESRDCLNQFHQVCVDAIRTTGKKNKDRYLMISPYAASSIPNALNDFQLPDDKNLIVSIHNYYPWKLCLEKTRKDWGADEDKVALDRELDRLVEHYLSKGIPVIMGEWGTVNNENIRDRMRHAEYYTKACIKRGICPIWWDNGYPHEFALINRKNYQCLFPEIIEVIINSKQ</sequence>
<keyword evidence="4" id="KW-0119">Carbohydrate metabolism</keyword>
<gene>
    <name evidence="10" type="ORF">JIV24_12785</name>
</gene>
<organism evidence="10 11">
    <name type="scientific">Carboxylicivirga marina</name>
    <dbReference type="NCBI Taxonomy" id="2800988"/>
    <lineage>
        <taxon>Bacteria</taxon>
        <taxon>Pseudomonadati</taxon>
        <taxon>Bacteroidota</taxon>
        <taxon>Bacteroidia</taxon>
        <taxon>Marinilabiliales</taxon>
        <taxon>Marinilabiliaceae</taxon>
        <taxon>Carboxylicivirga</taxon>
    </lineage>
</organism>